<keyword evidence="4" id="KW-0547">Nucleotide-binding</keyword>
<evidence type="ECO:0000256" key="5">
    <source>
        <dbReference type="ARBA" id="ARBA00022801"/>
    </source>
</evidence>
<evidence type="ECO:0000256" key="8">
    <source>
        <dbReference type="ARBA" id="ARBA00023211"/>
    </source>
</evidence>
<dbReference type="InterPro" id="IPR050299">
    <property type="entry name" value="YjjX_NTPase"/>
</dbReference>
<evidence type="ECO:0000256" key="1">
    <source>
        <dbReference type="ARBA" id="ARBA00001936"/>
    </source>
</evidence>
<dbReference type="InterPro" id="IPR015797">
    <property type="entry name" value="NUDIX_hydrolase-like_dom_sf"/>
</dbReference>
<dbReference type="PANTHER" id="PTHR34699">
    <property type="match status" value="1"/>
</dbReference>
<evidence type="ECO:0000256" key="9">
    <source>
        <dbReference type="ARBA" id="ARBA00038901"/>
    </source>
</evidence>
<accession>A0A1F7YX68</accession>
<proteinExistence type="inferred from homology"/>
<dbReference type="Pfam" id="PF01931">
    <property type="entry name" value="NTPase_I-T"/>
    <property type="match status" value="1"/>
</dbReference>
<dbReference type="InterPro" id="IPR020084">
    <property type="entry name" value="NUDIX_hydrolase_CS"/>
</dbReference>
<dbReference type="PROSITE" id="PS51462">
    <property type="entry name" value="NUDIX"/>
    <property type="match status" value="1"/>
</dbReference>
<evidence type="ECO:0000256" key="2">
    <source>
        <dbReference type="ARBA" id="ARBA00001946"/>
    </source>
</evidence>
<evidence type="ECO:0000256" key="12">
    <source>
        <dbReference type="RuleBase" id="RU003476"/>
    </source>
</evidence>
<comment type="catalytic activity">
    <reaction evidence="11">
        <text>XTP + H2O = XDP + phosphate + H(+)</text>
        <dbReference type="Rhea" id="RHEA:28406"/>
        <dbReference type="ChEBI" id="CHEBI:15377"/>
        <dbReference type="ChEBI" id="CHEBI:15378"/>
        <dbReference type="ChEBI" id="CHEBI:43474"/>
        <dbReference type="ChEBI" id="CHEBI:59884"/>
        <dbReference type="ChEBI" id="CHEBI:61314"/>
        <dbReference type="EC" id="3.6.1.73"/>
    </reaction>
</comment>
<dbReference type="PANTHER" id="PTHR34699:SF2">
    <property type="entry name" value="NON-CANONICAL PURINE NTP PHOSPHATASE_PRRC1 DOMAIN-CONTAINING PROTEIN"/>
    <property type="match status" value="1"/>
</dbReference>
<dbReference type="GO" id="GO:0000166">
    <property type="term" value="F:nucleotide binding"/>
    <property type="evidence" value="ECO:0007669"/>
    <property type="project" value="UniProtKB-KW"/>
</dbReference>
<protein>
    <recommendedName>
        <fullName evidence="9">inosine/xanthosine triphosphatase</fullName>
        <ecNumber evidence="9">3.6.1.73</ecNumber>
    </recommendedName>
</protein>
<comment type="similarity">
    <text evidence="12">Belongs to the Nudix hydrolase family.</text>
</comment>
<dbReference type="EMBL" id="MGGP01000024">
    <property type="protein sequence ID" value="OGM31519.1"/>
    <property type="molecule type" value="Genomic_DNA"/>
</dbReference>
<comment type="cofactor">
    <cofactor evidence="1">
        <name>Mn(2+)</name>
        <dbReference type="ChEBI" id="CHEBI:29035"/>
    </cofactor>
</comment>
<keyword evidence="8" id="KW-0464">Manganese</keyword>
<name>A0A1F7YX68_9BACT</name>
<dbReference type="SUPFAM" id="SSF55811">
    <property type="entry name" value="Nudix"/>
    <property type="match status" value="1"/>
</dbReference>
<dbReference type="InterPro" id="IPR026533">
    <property type="entry name" value="NTPase/PRRC1"/>
</dbReference>
<evidence type="ECO:0000256" key="4">
    <source>
        <dbReference type="ARBA" id="ARBA00022741"/>
    </source>
</evidence>
<gene>
    <name evidence="14" type="ORF">A2803_02170</name>
</gene>
<sequence>MKVVVGSKNPDKIKIVKDALEELHLDVEVVGVPADSGIANQPLDKKTTKRGAINRAKNAKKVMPEADLWLGLEGGLHDYGEGYHLVTFACIVDKSGERYLGEGVEIHLPESISDEVRKGGKFGDAIRIYAREYEIDQNLISRETPFKEAVQNAYVEYLRGTGQLGYRRKTAGVIIDKESNYLIVQLTDYSEDHWNFSGGGIEEGESEEQTILRELKEELGTDKFEIINKSRSAISYDWPAHVVTNWFIKRGKSHRGQEVRYFLVKFIGEKEDIKPDPEEIRYVKWVEYKELESHFVILNQWKTAKKIIKEFSL</sequence>
<evidence type="ECO:0000313" key="15">
    <source>
        <dbReference type="Proteomes" id="UP000178870"/>
    </source>
</evidence>
<dbReference type="Gene3D" id="3.90.79.10">
    <property type="entry name" value="Nucleoside Triphosphate Pyrophosphohydrolase"/>
    <property type="match status" value="1"/>
</dbReference>
<dbReference type="PROSITE" id="PS00893">
    <property type="entry name" value="NUDIX_BOX"/>
    <property type="match status" value="1"/>
</dbReference>
<keyword evidence="7" id="KW-0546">Nucleotide metabolism</keyword>
<evidence type="ECO:0000313" key="14">
    <source>
        <dbReference type="EMBL" id="OGM31519.1"/>
    </source>
</evidence>
<keyword evidence="5 12" id="KW-0378">Hydrolase</keyword>
<comment type="caution">
    <text evidence="14">The sequence shown here is derived from an EMBL/GenBank/DDBJ whole genome shotgun (WGS) entry which is preliminary data.</text>
</comment>
<keyword evidence="3" id="KW-0479">Metal-binding</keyword>
<evidence type="ECO:0000259" key="13">
    <source>
        <dbReference type="PROSITE" id="PS51462"/>
    </source>
</evidence>
<dbReference type="InterPro" id="IPR029001">
    <property type="entry name" value="ITPase-like_fam"/>
</dbReference>
<dbReference type="GO" id="GO:0103023">
    <property type="term" value="F:ITPase activity"/>
    <property type="evidence" value="ECO:0007669"/>
    <property type="project" value="UniProtKB-EC"/>
</dbReference>
<reference evidence="14 15" key="1">
    <citation type="journal article" date="2016" name="Nat. Commun.">
        <title>Thousands of microbial genomes shed light on interconnected biogeochemical processes in an aquifer system.</title>
        <authorList>
            <person name="Anantharaman K."/>
            <person name="Brown C.T."/>
            <person name="Hug L.A."/>
            <person name="Sharon I."/>
            <person name="Castelle C.J."/>
            <person name="Probst A.J."/>
            <person name="Thomas B.C."/>
            <person name="Singh A."/>
            <person name="Wilkins M.J."/>
            <person name="Karaoz U."/>
            <person name="Brodie E.L."/>
            <person name="Williams K.H."/>
            <person name="Hubbard S.S."/>
            <person name="Banfield J.F."/>
        </authorList>
    </citation>
    <scope>NUCLEOTIDE SEQUENCE [LARGE SCALE GENOMIC DNA]</scope>
</reference>
<evidence type="ECO:0000256" key="6">
    <source>
        <dbReference type="ARBA" id="ARBA00022842"/>
    </source>
</evidence>
<evidence type="ECO:0000256" key="10">
    <source>
        <dbReference type="ARBA" id="ARBA00048174"/>
    </source>
</evidence>
<dbReference type="GO" id="GO:0046872">
    <property type="term" value="F:metal ion binding"/>
    <property type="evidence" value="ECO:0007669"/>
    <property type="project" value="UniProtKB-KW"/>
</dbReference>
<dbReference type="SUPFAM" id="SSF52972">
    <property type="entry name" value="ITPase-like"/>
    <property type="match status" value="1"/>
</dbReference>
<dbReference type="InterPro" id="IPR020476">
    <property type="entry name" value="Nudix_hydrolase"/>
</dbReference>
<evidence type="ECO:0000256" key="11">
    <source>
        <dbReference type="ARBA" id="ARBA00048781"/>
    </source>
</evidence>
<keyword evidence="6" id="KW-0460">Magnesium</keyword>
<dbReference type="GO" id="GO:0006772">
    <property type="term" value="P:thiamine metabolic process"/>
    <property type="evidence" value="ECO:0007669"/>
    <property type="project" value="TreeGrafter"/>
</dbReference>
<dbReference type="AlphaFoldDB" id="A0A1F7YX68"/>
<feature type="domain" description="Nudix hydrolase" evidence="13">
    <location>
        <begin position="165"/>
        <end position="309"/>
    </location>
</feature>
<evidence type="ECO:0000256" key="7">
    <source>
        <dbReference type="ARBA" id="ARBA00023080"/>
    </source>
</evidence>
<organism evidence="14 15">
    <name type="scientific">Candidatus Woesebacteria bacterium RIFCSPHIGHO2_01_FULL_44_21</name>
    <dbReference type="NCBI Taxonomy" id="1802503"/>
    <lineage>
        <taxon>Bacteria</taxon>
        <taxon>Candidatus Woeseibacteriota</taxon>
    </lineage>
</organism>
<comment type="catalytic activity">
    <reaction evidence="10">
        <text>ITP + H2O = IDP + phosphate + H(+)</text>
        <dbReference type="Rhea" id="RHEA:28330"/>
        <dbReference type="ChEBI" id="CHEBI:15377"/>
        <dbReference type="ChEBI" id="CHEBI:15378"/>
        <dbReference type="ChEBI" id="CHEBI:43474"/>
        <dbReference type="ChEBI" id="CHEBI:58280"/>
        <dbReference type="ChEBI" id="CHEBI:61402"/>
        <dbReference type="EC" id="3.6.1.73"/>
    </reaction>
</comment>
<dbReference type="Proteomes" id="UP000178870">
    <property type="component" value="Unassembled WGS sequence"/>
</dbReference>
<dbReference type="Gene3D" id="3.90.950.10">
    <property type="match status" value="1"/>
</dbReference>
<comment type="cofactor">
    <cofactor evidence="2">
        <name>Mg(2+)</name>
        <dbReference type="ChEBI" id="CHEBI:18420"/>
    </cofactor>
</comment>
<evidence type="ECO:0000256" key="3">
    <source>
        <dbReference type="ARBA" id="ARBA00022723"/>
    </source>
</evidence>
<dbReference type="EC" id="3.6.1.73" evidence="9"/>
<dbReference type="GO" id="GO:0009117">
    <property type="term" value="P:nucleotide metabolic process"/>
    <property type="evidence" value="ECO:0007669"/>
    <property type="project" value="UniProtKB-KW"/>
</dbReference>
<dbReference type="Pfam" id="PF00293">
    <property type="entry name" value="NUDIX"/>
    <property type="match status" value="1"/>
</dbReference>
<dbReference type="InterPro" id="IPR000086">
    <property type="entry name" value="NUDIX_hydrolase_dom"/>
</dbReference>
<dbReference type="PRINTS" id="PR00502">
    <property type="entry name" value="NUDIXFAMILY"/>
</dbReference>